<organism evidence="2 3">
    <name type="scientific">Periplaneta americana</name>
    <name type="common">American cockroach</name>
    <name type="synonym">Blatta americana</name>
    <dbReference type="NCBI Taxonomy" id="6978"/>
    <lineage>
        <taxon>Eukaryota</taxon>
        <taxon>Metazoa</taxon>
        <taxon>Ecdysozoa</taxon>
        <taxon>Arthropoda</taxon>
        <taxon>Hexapoda</taxon>
        <taxon>Insecta</taxon>
        <taxon>Pterygota</taxon>
        <taxon>Neoptera</taxon>
        <taxon>Polyneoptera</taxon>
        <taxon>Dictyoptera</taxon>
        <taxon>Blattodea</taxon>
        <taxon>Blattoidea</taxon>
        <taxon>Blattidae</taxon>
        <taxon>Blattinae</taxon>
        <taxon>Periplaneta</taxon>
    </lineage>
</organism>
<proteinExistence type="predicted"/>
<dbReference type="EMBL" id="JAJSOF020000027">
    <property type="protein sequence ID" value="KAJ4433093.1"/>
    <property type="molecule type" value="Genomic_DNA"/>
</dbReference>
<evidence type="ECO:0000313" key="2">
    <source>
        <dbReference type="EMBL" id="KAJ4433093.1"/>
    </source>
</evidence>
<protein>
    <submittedName>
        <fullName evidence="2">Uncharacterized protein</fullName>
    </submittedName>
</protein>
<evidence type="ECO:0000313" key="3">
    <source>
        <dbReference type="Proteomes" id="UP001148838"/>
    </source>
</evidence>
<reference evidence="2 3" key="1">
    <citation type="journal article" date="2022" name="Allergy">
        <title>Genome assembly and annotation of Periplaneta americana reveal a comprehensive cockroach allergen profile.</title>
        <authorList>
            <person name="Wang L."/>
            <person name="Xiong Q."/>
            <person name="Saelim N."/>
            <person name="Wang L."/>
            <person name="Nong W."/>
            <person name="Wan A.T."/>
            <person name="Shi M."/>
            <person name="Liu X."/>
            <person name="Cao Q."/>
            <person name="Hui J.H.L."/>
            <person name="Sookrung N."/>
            <person name="Leung T.F."/>
            <person name="Tungtrongchitr A."/>
            <person name="Tsui S.K.W."/>
        </authorList>
    </citation>
    <scope>NUCLEOTIDE SEQUENCE [LARGE SCALE GENOMIC DNA]</scope>
    <source>
        <strain evidence="2">PWHHKU_190912</strain>
    </source>
</reference>
<feature type="region of interest" description="Disordered" evidence="1">
    <location>
        <begin position="226"/>
        <end position="259"/>
    </location>
</feature>
<name>A0ABQ8SG57_PERAM</name>
<keyword evidence="3" id="KW-1185">Reference proteome</keyword>
<accession>A0ABQ8SG57</accession>
<feature type="compositionally biased region" description="Acidic residues" evidence="1">
    <location>
        <begin position="231"/>
        <end position="246"/>
    </location>
</feature>
<gene>
    <name evidence="2" type="ORF">ANN_15350</name>
</gene>
<comment type="caution">
    <text evidence="2">The sequence shown here is derived from an EMBL/GenBank/DDBJ whole genome shotgun (WGS) entry which is preliminary data.</text>
</comment>
<dbReference type="Proteomes" id="UP001148838">
    <property type="component" value="Unassembled WGS sequence"/>
</dbReference>
<sequence length="259" mass="28482">MVNAHSFNFRDDSDPSDTKKLLSGPLCLGCIGSDTRCEAFCAAAPSSVPWEDERRDVIAVHQSPSSRAQLGVLFRLSNKKRTCVKSVLTEEMLDEIGHRLERSPTASSRRVAQQGGVSQPSEIREKLFGLSGSFSTDHVHRLRKPTPTVDKLFVYGHGWATRTLEVSHNLSAGRTDSVLAVVSVCGSCKTQLGSRLQLRHGKPKPTKGISGGDALRRSKLDLSYNIIAEGEKDDDEDDEEEEEDSPPEPNAPGQYYLQF</sequence>
<evidence type="ECO:0000256" key="1">
    <source>
        <dbReference type="SAM" id="MobiDB-lite"/>
    </source>
</evidence>